<gene>
    <name evidence="1" type="ORF">TELCIR_19358</name>
</gene>
<accession>A0A2G9TML9</accession>
<evidence type="ECO:0000313" key="2">
    <source>
        <dbReference type="Proteomes" id="UP000230423"/>
    </source>
</evidence>
<organism evidence="1 2">
    <name type="scientific">Teladorsagia circumcincta</name>
    <name type="common">Brown stomach worm</name>
    <name type="synonym">Ostertagia circumcincta</name>
    <dbReference type="NCBI Taxonomy" id="45464"/>
    <lineage>
        <taxon>Eukaryota</taxon>
        <taxon>Metazoa</taxon>
        <taxon>Ecdysozoa</taxon>
        <taxon>Nematoda</taxon>
        <taxon>Chromadorea</taxon>
        <taxon>Rhabditida</taxon>
        <taxon>Rhabditina</taxon>
        <taxon>Rhabditomorpha</taxon>
        <taxon>Strongyloidea</taxon>
        <taxon>Trichostrongylidae</taxon>
        <taxon>Teladorsagia</taxon>
    </lineage>
</organism>
<dbReference type="Proteomes" id="UP000230423">
    <property type="component" value="Unassembled WGS sequence"/>
</dbReference>
<name>A0A2G9TML9_TELCI</name>
<dbReference type="AlphaFoldDB" id="A0A2G9TML9"/>
<keyword evidence="2" id="KW-1185">Reference proteome</keyword>
<dbReference type="OrthoDB" id="5856083at2759"/>
<proteinExistence type="predicted"/>
<protein>
    <submittedName>
        <fullName evidence="1">Uncharacterized protein</fullName>
    </submittedName>
</protein>
<evidence type="ECO:0000313" key="1">
    <source>
        <dbReference type="EMBL" id="PIO59187.1"/>
    </source>
</evidence>
<sequence>MHTVVLFCCCQPQPMCCPPPPPPCCCGGGCGGGGFGRASKICLSKAKALTEMASAFQNDKDRKLILDAHLYNCRKKREISHVRGPIEKTVTANGEQGQCNSVEISELMQRVLFFDESYVILF</sequence>
<reference evidence="1 2" key="1">
    <citation type="submission" date="2015-09" db="EMBL/GenBank/DDBJ databases">
        <title>Draft genome of the parasitic nematode Teladorsagia circumcincta isolate WARC Sus (inbred).</title>
        <authorList>
            <person name="Mitreva M."/>
        </authorList>
    </citation>
    <scope>NUCLEOTIDE SEQUENCE [LARGE SCALE GENOMIC DNA]</scope>
    <source>
        <strain evidence="1 2">S</strain>
    </source>
</reference>
<dbReference type="EMBL" id="KZ358537">
    <property type="protein sequence ID" value="PIO59187.1"/>
    <property type="molecule type" value="Genomic_DNA"/>
</dbReference>